<dbReference type="Proteomes" id="UP000036756">
    <property type="component" value="Unassembled WGS sequence"/>
</dbReference>
<dbReference type="RefSeq" id="WP_048569755.1">
    <property type="nucleotide sequence ID" value="NZ_LFVU01000005.1"/>
</dbReference>
<feature type="compositionally biased region" description="Polar residues" evidence="1">
    <location>
        <begin position="286"/>
        <end position="298"/>
    </location>
</feature>
<name>A0A0J8G4Z1_CLOCY</name>
<feature type="transmembrane region" description="Helical" evidence="2">
    <location>
        <begin position="234"/>
        <end position="255"/>
    </location>
</feature>
<keyword evidence="4" id="KW-1185">Reference proteome</keyword>
<accession>A0A0J8G4Z1</accession>
<feature type="transmembrane region" description="Helical" evidence="2">
    <location>
        <begin position="53"/>
        <end position="76"/>
    </location>
</feature>
<feature type="transmembrane region" description="Helical" evidence="2">
    <location>
        <begin position="12"/>
        <end position="33"/>
    </location>
</feature>
<dbReference type="PATRIC" id="fig|1121307.3.peg.192"/>
<evidence type="ECO:0000256" key="1">
    <source>
        <dbReference type="SAM" id="MobiDB-lite"/>
    </source>
</evidence>
<keyword evidence="2" id="KW-0472">Membrane</keyword>
<proteinExistence type="predicted"/>
<dbReference type="EMBL" id="LFVU01000005">
    <property type="protein sequence ID" value="KMT22741.1"/>
    <property type="molecule type" value="Genomic_DNA"/>
</dbReference>
<dbReference type="STRING" id="1121307.CLCY_11c00750"/>
<feature type="transmembrane region" description="Helical" evidence="2">
    <location>
        <begin position="195"/>
        <end position="214"/>
    </location>
</feature>
<reference evidence="3 4" key="1">
    <citation type="submission" date="2015-06" db="EMBL/GenBank/DDBJ databases">
        <title>Draft genome sequence of the purine-degrading Clostridium cylindrosporum HC-1 (DSM 605).</title>
        <authorList>
            <person name="Poehlein A."/>
            <person name="Schiel-Bengelsdorf B."/>
            <person name="Bengelsdorf F."/>
            <person name="Daniel R."/>
            <person name="Duerre P."/>
        </authorList>
    </citation>
    <scope>NUCLEOTIDE SEQUENCE [LARGE SCALE GENOMIC DNA]</scope>
    <source>
        <strain evidence="3 4">DSM 605</strain>
    </source>
</reference>
<gene>
    <name evidence="3" type="ORF">CLCY_11c00750</name>
</gene>
<evidence type="ECO:0000256" key="2">
    <source>
        <dbReference type="SAM" id="Phobius"/>
    </source>
</evidence>
<feature type="transmembrane region" description="Helical" evidence="2">
    <location>
        <begin position="109"/>
        <end position="133"/>
    </location>
</feature>
<sequence>MFIGSFKVFFKNLKLIVPFIIYVVLFSIPYFIIGKTTTDFDPFTGVDLNNSISFFYGLIIGLIIFILLSVILGIIIQCWTVHMSVFAVKNENYTLLDSLKKSFKYFWRILGLSAIQFSITALVGFFAFATFSLVVAGEALGTSSYFLPIIFGVLIVALIIFFTVTLSPITCVIINDDLSLDRGFSIGFKLGLNKFFKILGFYALIIIIISLVYYPYLIAIDSYDYTITTSILDIIIQIISYILVIILNIYIIKLYNNSKIDNVSKDTSSKTDTLLETSDFSKESENISTMKNNSESEE</sequence>
<keyword evidence="2" id="KW-1133">Transmembrane helix</keyword>
<evidence type="ECO:0000313" key="4">
    <source>
        <dbReference type="Proteomes" id="UP000036756"/>
    </source>
</evidence>
<comment type="caution">
    <text evidence="3">The sequence shown here is derived from an EMBL/GenBank/DDBJ whole genome shotgun (WGS) entry which is preliminary data.</text>
</comment>
<keyword evidence="2" id="KW-0812">Transmembrane</keyword>
<feature type="transmembrane region" description="Helical" evidence="2">
    <location>
        <begin position="145"/>
        <end position="174"/>
    </location>
</feature>
<protein>
    <recommendedName>
        <fullName evidence="5">Glycerophosphoryl diester phosphodiesterase membrane domain-containing protein</fullName>
    </recommendedName>
</protein>
<evidence type="ECO:0000313" key="3">
    <source>
        <dbReference type="EMBL" id="KMT22741.1"/>
    </source>
</evidence>
<evidence type="ECO:0008006" key="5">
    <source>
        <dbReference type="Google" id="ProtNLM"/>
    </source>
</evidence>
<feature type="region of interest" description="Disordered" evidence="1">
    <location>
        <begin position="279"/>
        <end position="298"/>
    </location>
</feature>
<organism evidence="3 4">
    <name type="scientific">Clostridium cylindrosporum DSM 605</name>
    <dbReference type="NCBI Taxonomy" id="1121307"/>
    <lineage>
        <taxon>Bacteria</taxon>
        <taxon>Bacillati</taxon>
        <taxon>Bacillota</taxon>
        <taxon>Clostridia</taxon>
        <taxon>Eubacteriales</taxon>
        <taxon>Clostridiaceae</taxon>
        <taxon>Clostridium</taxon>
    </lineage>
</organism>
<dbReference type="AlphaFoldDB" id="A0A0J8G4Z1"/>